<feature type="transmembrane region" description="Helical" evidence="12">
    <location>
        <begin position="132"/>
        <end position="155"/>
    </location>
</feature>
<dbReference type="Proteomes" id="UP000249402">
    <property type="component" value="Unassembled WGS sequence"/>
</dbReference>
<feature type="transmembrane region" description="Helical" evidence="12">
    <location>
        <begin position="21"/>
        <end position="40"/>
    </location>
</feature>
<dbReference type="RefSeq" id="XP_025571947.1">
    <property type="nucleotide sequence ID" value="XM_025720171.1"/>
</dbReference>
<dbReference type="GO" id="GO:0004376">
    <property type="term" value="F:GPI mannosyltransferase activity"/>
    <property type="evidence" value="ECO:0007669"/>
    <property type="project" value="InterPro"/>
</dbReference>
<evidence type="ECO:0000256" key="12">
    <source>
        <dbReference type="RuleBase" id="RU363112"/>
    </source>
</evidence>
<evidence type="ECO:0000256" key="2">
    <source>
        <dbReference type="ARBA" id="ARBA00004687"/>
    </source>
</evidence>
<evidence type="ECO:0000256" key="11">
    <source>
        <dbReference type="ARBA" id="ARBA00023136"/>
    </source>
</evidence>
<evidence type="ECO:0000313" key="14">
    <source>
        <dbReference type="Proteomes" id="UP000249402"/>
    </source>
</evidence>
<evidence type="ECO:0000256" key="9">
    <source>
        <dbReference type="ARBA" id="ARBA00022824"/>
    </source>
</evidence>
<dbReference type="VEuPathDB" id="FungiDB:BO80DRAFT_428086"/>
<keyword evidence="8 12" id="KW-0812">Transmembrane</keyword>
<evidence type="ECO:0000256" key="7">
    <source>
        <dbReference type="ARBA" id="ARBA00022679"/>
    </source>
</evidence>
<keyword evidence="10 12" id="KW-1133">Transmembrane helix</keyword>
<evidence type="ECO:0000256" key="5">
    <source>
        <dbReference type="ARBA" id="ARBA00022502"/>
    </source>
</evidence>
<gene>
    <name evidence="13" type="ORF">BO80DRAFT_428086</name>
</gene>
<accession>A0A395GQ68</accession>
<feature type="transmembrane region" description="Helical" evidence="12">
    <location>
        <begin position="224"/>
        <end position="250"/>
    </location>
</feature>
<evidence type="ECO:0000313" key="13">
    <source>
        <dbReference type="EMBL" id="RAK97619.1"/>
    </source>
</evidence>
<keyword evidence="7 12" id="KW-0808">Transferase</keyword>
<dbReference type="GeneID" id="37225036"/>
<dbReference type="EMBL" id="KZ824461">
    <property type="protein sequence ID" value="RAK97619.1"/>
    <property type="molecule type" value="Genomic_DNA"/>
</dbReference>
<keyword evidence="9 12" id="KW-0256">Endoplasmic reticulum</keyword>
<dbReference type="PANTHER" id="PTHR12468:SF2">
    <property type="entry name" value="GPI MANNOSYLTRANSFERASE 2"/>
    <property type="match status" value="1"/>
</dbReference>
<feature type="transmembrane region" description="Helical" evidence="12">
    <location>
        <begin position="262"/>
        <end position="287"/>
    </location>
</feature>
<name>A0A395GQ68_9EURO</name>
<comment type="subcellular location">
    <subcellularLocation>
        <location evidence="1 12">Endoplasmic reticulum membrane</location>
        <topology evidence="1 12">Multi-pass membrane protein</topology>
    </subcellularLocation>
</comment>
<reference evidence="13 14" key="1">
    <citation type="submission" date="2018-02" db="EMBL/GenBank/DDBJ databases">
        <title>The genomes of Aspergillus section Nigri reveals drivers in fungal speciation.</title>
        <authorList>
            <consortium name="DOE Joint Genome Institute"/>
            <person name="Vesth T.C."/>
            <person name="Nybo J."/>
            <person name="Theobald S."/>
            <person name="Brandl J."/>
            <person name="Frisvad J.C."/>
            <person name="Nielsen K.F."/>
            <person name="Lyhne E.K."/>
            <person name="Kogle M.E."/>
            <person name="Kuo A."/>
            <person name="Riley R."/>
            <person name="Clum A."/>
            <person name="Nolan M."/>
            <person name="Lipzen A."/>
            <person name="Salamov A."/>
            <person name="Henrissat B."/>
            <person name="Wiebenga A."/>
            <person name="De vries R.P."/>
            <person name="Grigoriev I.V."/>
            <person name="Mortensen U.H."/>
            <person name="Andersen M.R."/>
            <person name="Baker S.E."/>
        </authorList>
    </citation>
    <scope>NUCLEOTIDE SEQUENCE [LARGE SCALE GENOMIC DNA]</scope>
    <source>
        <strain evidence="13 14">CBS 121593</strain>
    </source>
</reference>
<dbReference type="PANTHER" id="PTHR12468">
    <property type="entry name" value="GPI MANNOSYLTRANSFERASE 2"/>
    <property type="match status" value="1"/>
</dbReference>
<feature type="transmembrane region" description="Helical" evidence="12">
    <location>
        <begin position="446"/>
        <end position="466"/>
    </location>
</feature>
<keyword evidence="14" id="KW-1185">Reference proteome</keyword>
<comment type="function">
    <text evidence="12">Mannosyltransferase involved in glycosylphosphatidylinositol-anchor biosynthesis.</text>
</comment>
<proteinExistence type="inferred from homology"/>
<feature type="transmembrane region" description="Helical" evidence="12">
    <location>
        <begin position="418"/>
        <end position="434"/>
    </location>
</feature>
<comment type="similarity">
    <text evidence="3 12">Belongs to the PIGV family.</text>
</comment>
<dbReference type="EC" id="2.4.1.-" evidence="12"/>
<evidence type="ECO:0000256" key="3">
    <source>
        <dbReference type="ARBA" id="ARBA00008698"/>
    </source>
</evidence>
<dbReference type="UniPathway" id="UPA00196"/>
<dbReference type="GO" id="GO:0000009">
    <property type="term" value="F:alpha-1,6-mannosyltransferase activity"/>
    <property type="evidence" value="ECO:0007669"/>
    <property type="project" value="InterPro"/>
</dbReference>
<evidence type="ECO:0000256" key="10">
    <source>
        <dbReference type="ARBA" id="ARBA00022989"/>
    </source>
</evidence>
<organism evidence="13 14">
    <name type="scientific">Aspergillus ibericus CBS 121593</name>
    <dbReference type="NCBI Taxonomy" id="1448316"/>
    <lineage>
        <taxon>Eukaryota</taxon>
        <taxon>Fungi</taxon>
        <taxon>Dikarya</taxon>
        <taxon>Ascomycota</taxon>
        <taxon>Pezizomycotina</taxon>
        <taxon>Eurotiomycetes</taxon>
        <taxon>Eurotiomycetidae</taxon>
        <taxon>Eurotiales</taxon>
        <taxon>Aspergillaceae</taxon>
        <taxon>Aspergillus</taxon>
        <taxon>Aspergillus subgen. Circumdati</taxon>
    </lineage>
</organism>
<comment type="pathway">
    <text evidence="2 12">Glycolipid biosynthesis; glycosylphosphatidylinositol-anchor biosynthesis.</text>
</comment>
<sequence length="469" mass="51188">MMSSSSSSSPTPTLLNPRQPVKALTVAFCLWKALVYLVIISCPGLGYDTSTGHLYHTNGRSDVISSEDIAFAHLPIPLKFVRWDSIYFLHIAEHGYVFEQEWAFGYGYTRVLALIATALDRLIGPSGAVRTAVVAVALSHLAHYLSVLALYRLSINVFGRDTATQRLICFLSAALHIICPAGAFLSAPYGESLFSLLNITGLYVYSSSFLDNKAGKRLSGDVKLLLAAVLFSAATTVRSNGILSGILYAYDGLLQLRRVLCQRFSVSACAHLCVIIVSGCVIALGLVIPQTVAYTAYCMEDDASRPWCQWLVPSIYGWVQGHYWNVGFLRYWTVSNIPLFVLAMPMLAILCRSSLWALDVAVPFIFPGTLSGVDQASSSATTASLLLRLAVPQGLLAVLALTSYHVQIINRISSGYPLWYWYLVYLVSGNWGQSRPSLHDSRGFAVAVRGMVAYALIQALLFGSFLPPA</sequence>
<dbReference type="OrthoDB" id="10252502at2759"/>
<feature type="transmembrane region" description="Helical" evidence="12">
    <location>
        <begin position="167"/>
        <end position="187"/>
    </location>
</feature>
<evidence type="ECO:0000256" key="8">
    <source>
        <dbReference type="ARBA" id="ARBA00022692"/>
    </source>
</evidence>
<feature type="transmembrane region" description="Helical" evidence="12">
    <location>
        <begin position="328"/>
        <end position="349"/>
    </location>
</feature>
<keyword evidence="6 12" id="KW-0328">Glycosyltransferase</keyword>
<dbReference type="GO" id="GO:0006506">
    <property type="term" value="P:GPI anchor biosynthetic process"/>
    <property type="evidence" value="ECO:0007669"/>
    <property type="project" value="UniProtKB-UniPathway"/>
</dbReference>
<dbReference type="InterPro" id="IPR007315">
    <property type="entry name" value="PIG-V/Gpi18"/>
</dbReference>
<dbReference type="GO" id="GO:0005789">
    <property type="term" value="C:endoplasmic reticulum membrane"/>
    <property type="evidence" value="ECO:0007669"/>
    <property type="project" value="UniProtKB-SubCell"/>
</dbReference>
<evidence type="ECO:0000256" key="6">
    <source>
        <dbReference type="ARBA" id="ARBA00022676"/>
    </source>
</evidence>
<dbReference type="AlphaFoldDB" id="A0A395GQ68"/>
<evidence type="ECO:0000256" key="4">
    <source>
        <dbReference type="ARBA" id="ARBA00013795"/>
    </source>
</evidence>
<dbReference type="STRING" id="1448316.A0A395GQ68"/>
<protein>
    <recommendedName>
        <fullName evidence="4 12">GPI mannosyltransferase 2</fullName>
        <ecNumber evidence="12">2.4.1.-</ecNumber>
    </recommendedName>
</protein>
<evidence type="ECO:0000256" key="1">
    <source>
        <dbReference type="ARBA" id="ARBA00004477"/>
    </source>
</evidence>
<dbReference type="GO" id="GO:0031501">
    <property type="term" value="C:mannosyltransferase complex"/>
    <property type="evidence" value="ECO:0007669"/>
    <property type="project" value="TreeGrafter"/>
</dbReference>
<keyword evidence="5 12" id="KW-0337">GPI-anchor biosynthesis</keyword>
<dbReference type="Pfam" id="PF04188">
    <property type="entry name" value="Mannosyl_trans2"/>
    <property type="match status" value="1"/>
</dbReference>
<keyword evidence="11 12" id="KW-0472">Membrane</keyword>